<reference evidence="3" key="1">
    <citation type="journal article" date="2019" name="Int. J. Syst. Evol. Microbiol.">
        <title>The Global Catalogue of Microorganisms (GCM) 10K type strain sequencing project: providing services to taxonomists for standard genome sequencing and annotation.</title>
        <authorList>
            <consortium name="The Broad Institute Genomics Platform"/>
            <consortium name="The Broad Institute Genome Sequencing Center for Infectious Disease"/>
            <person name="Wu L."/>
            <person name="Ma J."/>
        </authorList>
    </citation>
    <scope>NUCLEOTIDE SEQUENCE [LARGE SCALE GENOMIC DNA]</scope>
    <source>
        <strain evidence="3">CCM 8904</strain>
    </source>
</reference>
<evidence type="ECO:0008006" key="4">
    <source>
        <dbReference type="Google" id="ProtNLM"/>
    </source>
</evidence>
<dbReference type="RefSeq" id="WP_386699500.1">
    <property type="nucleotide sequence ID" value="NZ_JBHSSL010000046.1"/>
</dbReference>
<keyword evidence="3" id="KW-1185">Reference proteome</keyword>
<accession>A0ABW1RCF7</accession>
<protein>
    <recommendedName>
        <fullName evidence="4">Type II secretion system protein GspF domain-containing protein</fullName>
    </recommendedName>
</protein>
<evidence type="ECO:0000256" key="1">
    <source>
        <dbReference type="SAM" id="Phobius"/>
    </source>
</evidence>
<sequence length="252" mass="28470">MTITGNILLAFLYAYLLRPKYQDATEYQGVLATAGRLFRQARTILMQMPDKLYASLFVIFVGLPVISSLPTLISLLTGDRQWWQAFLLVILLVVINLGFLVLGMVVSVVVIKNRLPLPKKIQDTINQQTIFDLLAFKTQLTVANLTELVDAEEIPELIRQDSRLLSLWHGLNQPVLPELSTEELQLLVLSQASDYVAAYVLTRDFAGYCELVTIISEQEAQETAYANYLRSNQRQLWFVYAVLALATVIAIF</sequence>
<feature type="transmembrane region" description="Helical" evidence="1">
    <location>
        <begin position="235"/>
        <end position="251"/>
    </location>
</feature>
<evidence type="ECO:0000313" key="2">
    <source>
        <dbReference type="EMBL" id="MFC6170545.1"/>
    </source>
</evidence>
<dbReference type="EMBL" id="JBHSSL010000046">
    <property type="protein sequence ID" value="MFC6170545.1"/>
    <property type="molecule type" value="Genomic_DNA"/>
</dbReference>
<feature type="transmembrane region" description="Helical" evidence="1">
    <location>
        <begin position="82"/>
        <end position="111"/>
    </location>
</feature>
<gene>
    <name evidence="2" type="ORF">ACFQGP_08155</name>
</gene>
<proteinExistence type="predicted"/>
<keyword evidence="1" id="KW-1133">Transmembrane helix</keyword>
<feature type="transmembrane region" description="Helical" evidence="1">
    <location>
        <begin position="52"/>
        <end position="76"/>
    </location>
</feature>
<comment type="caution">
    <text evidence="2">The sequence shown here is derived from an EMBL/GenBank/DDBJ whole genome shotgun (WGS) entry which is preliminary data.</text>
</comment>
<evidence type="ECO:0000313" key="3">
    <source>
        <dbReference type="Proteomes" id="UP001596289"/>
    </source>
</evidence>
<keyword evidence="1" id="KW-0812">Transmembrane</keyword>
<organism evidence="2 3">
    <name type="scientific">Loigolactobacillus jiayinensis</name>
    <dbReference type="NCBI Taxonomy" id="2486016"/>
    <lineage>
        <taxon>Bacteria</taxon>
        <taxon>Bacillati</taxon>
        <taxon>Bacillota</taxon>
        <taxon>Bacilli</taxon>
        <taxon>Lactobacillales</taxon>
        <taxon>Lactobacillaceae</taxon>
        <taxon>Loigolactobacillus</taxon>
    </lineage>
</organism>
<dbReference type="Proteomes" id="UP001596289">
    <property type="component" value="Unassembled WGS sequence"/>
</dbReference>
<keyword evidence="1" id="KW-0472">Membrane</keyword>
<name>A0ABW1RCF7_9LACO</name>